<keyword evidence="13" id="KW-0812">Transmembrane</keyword>
<name>A0A1G2BVC9_9BACT</name>
<keyword evidence="13" id="KW-1133">Transmembrane helix</keyword>
<dbReference type="InterPro" id="IPR003594">
    <property type="entry name" value="HATPase_dom"/>
</dbReference>
<dbReference type="Gene3D" id="3.30.565.10">
    <property type="entry name" value="Histidine kinase-like ATPase, C-terminal domain"/>
    <property type="match status" value="1"/>
</dbReference>
<evidence type="ECO:0000313" key="16">
    <source>
        <dbReference type="Proteomes" id="UP000177349"/>
    </source>
</evidence>
<evidence type="ECO:0000256" key="8">
    <source>
        <dbReference type="ARBA" id="ARBA00022777"/>
    </source>
</evidence>
<organism evidence="15 16">
    <name type="scientific">Candidatus Komeilibacteria bacterium RIFCSPLOWO2_01_FULL_53_11</name>
    <dbReference type="NCBI Taxonomy" id="1798552"/>
    <lineage>
        <taxon>Bacteria</taxon>
        <taxon>Candidatus Komeiliibacteriota</taxon>
    </lineage>
</organism>
<dbReference type="SUPFAM" id="SSF55781">
    <property type="entry name" value="GAF domain-like"/>
    <property type="match status" value="1"/>
</dbReference>
<gene>
    <name evidence="15" type="ORF">A3B31_00905</name>
</gene>
<keyword evidence="5" id="KW-0597">Phosphoprotein</keyword>
<dbReference type="Pfam" id="PF02518">
    <property type="entry name" value="HATPase_c"/>
    <property type="match status" value="1"/>
</dbReference>
<reference evidence="15 16" key="1">
    <citation type="journal article" date="2016" name="Nat. Commun.">
        <title>Thousands of microbial genomes shed light on interconnected biogeochemical processes in an aquifer system.</title>
        <authorList>
            <person name="Anantharaman K."/>
            <person name="Brown C.T."/>
            <person name="Hug L.A."/>
            <person name="Sharon I."/>
            <person name="Castelle C.J."/>
            <person name="Probst A.J."/>
            <person name="Thomas B.C."/>
            <person name="Singh A."/>
            <person name="Wilkins M.J."/>
            <person name="Karaoz U."/>
            <person name="Brodie E.L."/>
            <person name="Williams K.H."/>
            <person name="Hubbard S.S."/>
            <person name="Banfield J.F."/>
        </authorList>
    </citation>
    <scope>NUCLEOTIDE SEQUENCE [LARGE SCALE GENOMIC DNA]</scope>
</reference>
<protein>
    <recommendedName>
        <fullName evidence="3">histidine kinase</fullName>
        <ecNumber evidence="3">2.7.13.3</ecNumber>
    </recommendedName>
</protein>
<dbReference type="AlphaFoldDB" id="A0A1G2BVC9"/>
<evidence type="ECO:0000256" key="3">
    <source>
        <dbReference type="ARBA" id="ARBA00012438"/>
    </source>
</evidence>
<evidence type="ECO:0000256" key="11">
    <source>
        <dbReference type="ARBA" id="ARBA00023136"/>
    </source>
</evidence>
<dbReference type="Gene3D" id="1.10.287.130">
    <property type="match status" value="1"/>
</dbReference>
<dbReference type="GO" id="GO:0005886">
    <property type="term" value="C:plasma membrane"/>
    <property type="evidence" value="ECO:0007669"/>
    <property type="project" value="UniProtKB-SubCell"/>
</dbReference>
<keyword evidence="11 13" id="KW-0472">Membrane</keyword>
<dbReference type="InterPro" id="IPR003661">
    <property type="entry name" value="HisK_dim/P_dom"/>
</dbReference>
<dbReference type="InterPro" id="IPR036097">
    <property type="entry name" value="HisK_dim/P_sf"/>
</dbReference>
<keyword evidence="10" id="KW-0902">Two-component regulatory system</keyword>
<dbReference type="GO" id="GO:0009927">
    <property type="term" value="F:histidine phosphotransfer kinase activity"/>
    <property type="evidence" value="ECO:0007669"/>
    <property type="project" value="TreeGrafter"/>
</dbReference>
<sequence>MLNIRGILARSILYFLLISLVSSIFAFTFFFTAEVIDVPGRYGRMSILVVVSLIVVIALDPLKRLLSRITDDIFYKDRIDYQSVLREISIIIAREIDLEILLTTLKDALRSKLKLKAADILVKRNHGFTSLATDKSARKAMHSDNPLIEYIYDKKELIITDEFYRQTYDMPEGDERHKKQQVLDELERQGIEFCLPVVLEGDLKALIILGQKQSGDIYGNEEVRFFNNLAPQIAVALEKAQLYESIGEFNLKLQDKINRATQKLKDQTVELQDANAHLKQLDTAKSEFLSIASHQLRTPVSALKGYLSMMLEGDFGTVEPKQRQVLADLFESAARLARLINIFLNVSRIESGRFKLDKTMTDVNALVDSVMKELSGQAVSKGITITFVRDQKLPQLYADSDKIREVVLNIVDNAIKYTPHGKIDIKTFKENGAIHFTSTDTGIGIRPEEANSLFRKFVRGTGIAQVNTQGSGLGLYIAHRVVSEHGGRIWVESKGLGEGSTFHFTVPIVKKPADAPDMLADAKAKRKRTEKKV</sequence>
<keyword evidence="12" id="KW-0175">Coiled coil</keyword>
<evidence type="ECO:0000256" key="13">
    <source>
        <dbReference type="SAM" id="Phobius"/>
    </source>
</evidence>
<dbReference type="SUPFAM" id="SSF47384">
    <property type="entry name" value="Homodimeric domain of signal transducing histidine kinase"/>
    <property type="match status" value="1"/>
</dbReference>
<dbReference type="PANTHER" id="PTHR43047:SF72">
    <property type="entry name" value="OSMOSENSING HISTIDINE PROTEIN KINASE SLN1"/>
    <property type="match status" value="1"/>
</dbReference>
<evidence type="ECO:0000256" key="2">
    <source>
        <dbReference type="ARBA" id="ARBA00004236"/>
    </source>
</evidence>
<dbReference type="EMBL" id="MHKN01000006">
    <property type="protein sequence ID" value="OGY92906.1"/>
    <property type="molecule type" value="Genomic_DNA"/>
</dbReference>
<dbReference type="PANTHER" id="PTHR43047">
    <property type="entry name" value="TWO-COMPONENT HISTIDINE PROTEIN KINASE"/>
    <property type="match status" value="1"/>
</dbReference>
<evidence type="ECO:0000256" key="10">
    <source>
        <dbReference type="ARBA" id="ARBA00023012"/>
    </source>
</evidence>
<feature type="coiled-coil region" evidence="12">
    <location>
        <begin position="250"/>
        <end position="284"/>
    </location>
</feature>
<evidence type="ECO:0000256" key="6">
    <source>
        <dbReference type="ARBA" id="ARBA00022679"/>
    </source>
</evidence>
<proteinExistence type="predicted"/>
<dbReference type="InterPro" id="IPR004358">
    <property type="entry name" value="Sig_transdc_His_kin-like_C"/>
</dbReference>
<dbReference type="SUPFAM" id="SSF55874">
    <property type="entry name" value="ATPase domain of HSP90 chaperone/DNA topoisomerase II/histidine kinase"/>
    <property type="match status" value="1"/>
</dbReference>
<evidence type="ECO:0000256" key="5">
    <source>
        <dbReference type="ARBA" id="ARBA00022553"/>
    </source>
</evidence>
<evidence type="ECO:0000256" key="12">
    <source>
        <dbReference type="SAM" id="Coils"/>
    </source>
</evidence>
<dbReference type="GO" id="GO:0005524">
    <property type="term" value="F:ATP binding"/>
    <property type="evidence" value="ECO:0007669"/>
    <property type="project" value="UniProtKB-KW"/>
</dbReference>
<keyword evidence="4" id="KW-1003">Cell membrane</keyword>
<comment type="caution">
    <text evidence="15">The sequence shown here is derived from an EMBL/GenBank/DDBJ whole genome shotgun (WGS) entry which is preliminary data.</text>
</comment>
<feature type="transmembrane region" description="Helical" evidence="13">
    <location>
        <begin position="12"/>
        <end position="36"/>
    </location>
</feature>
<accession>A0A1G2BVC9</accession>
<dbReference type="CDD" id="cd00082">
    <property type="entry name" value="HisKA"/>
    <property type="match status" value="1"/>
</dbReference>
<keyword evidence="8" id="KW-0418">Kinase</keyword>
<keyword evidence="9" id="KW-0067">ATP-binding</keyword>
<evidence type="ECO:0000256" key="7">
    <source>
        <dbReference type="ARBA" id="ARBA00022741"/>
    </source>
</evidence>
<evidence type="ECO:0000256" key="4">
    <source>
        <dbReference type="ARBA" id="ARBA00022475"/>
    </source>
</evidence>
<dbReference type="InterPro" id="IPR005467">
    <property type="entry name" value="His_kinase_dom"/>
</dbReference>
<evidence type="ECO:0000256" key="1">
    <source>
        <dbReference type="ARBA" id="ARBA00000085"/>
    </source>
</evidence>
<keyword evidence="7" id="KW-0547">Nucleotide-binding</keyword>
<dbReference type="InterPro" id="IPR036890">
    <property type="entry name" value="HATPase_C_sf"/>
</dbReference>
<dbReference type="EC" id="2.7.13.3" evidence="3"/>
<dbReference type="SMART" id="SM00387">
    <property type="entry name" value="HATPase_c"/>
    <property type="match status" value="1"/>
</dbReference>
<evidence type="ECO:0000259" key="14">
    <source>
        <dbReference type="PROSITE" id="PS50109"/>
    </source>
</evidence>
<feature type="domain" description="Histidine kinase" evidence="14">
    <location>
        <begin position="291"/>
        <end position="510"/>
    </location>
</feature>
<evidence type="ECO:0000313" key="15">
    <source>
        <dbReference type="EMBL" id="OGY92906.1"/>
    </source>
</evidence>
<dbReference type="GO" id="GO:0000155">
    <property type="term" value="F:phosphorelay sensor kinase activity"/>
    <property type="evidence" value="ECO:0007669"/>
    <property type="project" value="InterPro"/>
</dbReference>
<dbReference type="PROSITE" id="PS50109">
    <property type="entry name" value="HIS_KIN"/>
    <property type="match status" value="1"/>
</dbReference>
<dbReference type="Gene3D" id="3.30.450.40">
    <property type="match status" value="1"/>
</dbReference>
<dbReference type="Pfam" id="PF00512">
    <property type="entry name" value="HisKA"/>
    <property type="match status" value="1"/>
</dbReference>
<dbReference type="SMART" id="SM00388">
    <property type="entry name" value="HisKA"/>
    <property type="match status" value="1"/>
</dbReference>
<dbReference type="Proteomes" id="UP000177349">
    <property type="component" value="Unassembled WGS sequence"/>
</dbReference>
<dbReference type="FunFam" id="3.30.565.10:FF:000023">
    <property type="entry name" value="PAS domain-containing sensor histidine kinase"/>
    <property type="match status" value="1"/>
</dbReference>
<comment type="subcellular location">
    <subcellularLocation>
        <location evidence="2">Cell membrane</location>
    </subcellularLocation>
</comment>
<dbReference type="PRINTS" id="PR00344">
    <property type="entry name" value="BCTRLSENSOR"/>
</dbReference>
<comment type="catalytic activity">
    <reaction evidence="1">
        <text>ATP + protein L-histidine = ADP + protein N-phospho-L-histidine.</text>
        <dbReference type="EC" id="2.7.13.3"/>
    </reaction>
</comment>
<keyword evidence="6" id="KW-0808">Transferase</keyword>
<dbReference type="InterPro" id="IPR029016">
    <property type="entry name" value="GAF-like_dom_sf"/>
</dbReference>
<evidence type="ECO:0000256" key="9">
    <source>
        <dbReference type="ARBA" id="ARBA00022840"/>
    </source>
</evidence>